<sequence length="54" mass="6512">MKPVFVRFHIALILMNSFWYNFFLIIRCSPFHGCTLVFGDEASNEIYKYFSYSF</sequence>
<evidence type="ECO:0000256" key="1">
    <source>
        <dbReference type="SAM" id="Phobius"/>
    </source>
</evidence>
<reference evidence="2" key="1">
    <citation type="submission" date="2018-01" db="EMBL/GenBank/DDBJ databases">
        <authorList>
            <person name="Regsiter A."/>
            <person name="William W."/>
        </authorList>
    </citation>
    <scope>NUCLEOTIDE SEQUENCE</scope>
    <source>
        <strain evidence="2">TRIP AH-1</strain>
    </source>
</reference>
<proteinExistence type="predicted"/>
<name>A0A445MXR7_9BACT</name>
<keyword evidence="1" id="KW-0812">Transmembrane</keyword>
<feature type="transmembrane region" description="Helical" evidence="1">
    <location>
        <begin position="6"/>
        <end position="26"/>
    </location>
</feature>
<keyword evidence="1" id="KW-0472">Membrane</keyword>
<protein>
    <submittedName>
        <fullName evidence="2">Uncharacterized protein</fullName>
    </submittedName>
</protein>
<organism evidence="2">
    <name type="scientific">uncultured Desulfobacterium sp</name>
    <dbReference type="NCBI Taxonomy" id="201089"/>
    <lineage>
        <taxon>Bacteria</taxon>
        <taxon>Pseudomonadati</taxon>
        <taxon>Thermodesulfobacteriota</taxon>
        <taxon>Desulfobacteria</taxon>
        <taxon>Desulfobacterales</taxon>
        <taxon>Desulfobacteriaceae</taxon>
        <taxon>Desulfobacterium</taxon>
        <taxon>environmental samples</taxon>
    </lineage>
</organism>
<dbReference type="AlphaFoldDB" id="A0A445MXR7"/>
<evidence type="ECO:0000313" key="2">
    <source>
        <dbReference type="EMBL" id="SPD74286.1"/>
    </source>
</evidence>
<keyword evidence="1" id="KW-1133">Transmembrane helix</keyword>
<dbReference type="EMBL" id="OJIN01000137">
    <property type="protein sequence ID" value="SPD74286.1"/>
    <property type="molecule type" value="Genomic_DNA"/>
</dbReference>
<gene>
    <name evidence="2" type="ORF">PITCH_A2210008</name>
</gene>
<accession>A0A445MXR7</accession>